<dbReference type="AlphaFoldDB" id="A0AAN7XM23"/>
<dbReference type="Pfam" id="PF12424">
    <property type="entry name" value="ATP_Ca_trans_C"/>
    <property type="match status" value="1"/>
</dbReference>
<feature type="compositionally biased region" description="Basic residues" evidence="1">
    <location>
        <begin position="170"/>
        <end position="184"/>
    </location>
</feature>
<sequence>MEVVSTFKRSGSFQGAVRRRSSVLSQLHDVNTISTPSHMRVVKAFRSSLYEGREKPESRNSIHNFMAHPEFLINDLIHNIPLIDDTDVDDESELSRYQHLHPALRKPPPPPAQPPARVHPTRPYRQYSLPVTPCNRNNNNNSSSSSSSSSSTVTYSNQKSPTAATPGNRNPHHHHQHHHIHHGRDRPGKPSAPHLAHLYCVETSL</sequence>
<evidence type="ECO:0000313" key="3">
    <source>
        <dbReference type="EMBL" id="KAK5863025.1"/>
    </source>
</evidence>
<reference evidence="3 4" key="2">
    <citation type="journal article" date="2023" name="Mol. Biol. Evol.">
        <title>Genomics of Secondarily Temperate Adaptation in the Only Non-Antarctic Icefish.</title>
        <authorList>
            <person name="Rivera-Colon A.G."/>
            <person name="Rayamajhi N."/>
            <person name="Minhas B.F."/>
            <person name="Madrigal G."/>
            <person name="Bilyk K.T."/>
            <person name="Yoon V."/>
            <person name="Hune M."/>
            <person name="Gregory S."/>
            <person name="Cheng C.H.C."/>
            <person name="Catchen J.M."/>
        </authorList>
    </citation>
    <scope>NUCLEOTIDE SEQUENCE [LARGE SCALE GENOMIC DNA]</scope>
    <source>
        <strain evidence="3">JMC-PN-2008</strain>
    </source>
</reference>
<protein>
    <recommendedName>
        <fullName evidence="2">Plasma membrane calcium transporting P-type ATPase C-terminal domain-containing protein</fullName>
    </recommendedName>
</protein>
<keyword evidence="4" id="KW-1185">Reference proteome</keyword>
<dbReference type="GO" id="GO:0005388">
    <property type="term" value="F:P-type calcium transporter activity"/>
    <property type="evidence" value="ECO:0007669"/>
    <property type="project" value="InterPro"/>
</dbReference>
<dbReference type="EMBL" id="JAUZQC010000011">
    <property type="protein sequence ID" value="KAK5863025.1"/>
    <property type="molecule type" value="Genomic_DNA"/>
</dbReference>
<feature type="compositionally biased region" description="Low complexity" evidence="1">
    <location>
        <begin position="137"/>
        <end position="151"/>
    </location>
</feature>
<gene>
    <name evidence="3" type="ORF">PBY51_000087</name>
</gene>
<dbReference type="Proteomes" id="UP001346869">
    <property type="component" value="Unassembled WGS sequence"/>
</dbReference>
<accession>A0AAN7XM23</accession>
<feature type="compositionally biased region" description="Polar residues" evidence="1">
    <location>
        <begin position="152"/>
        <end position="168"/>
    </location>
</feature>
<proteinExistence type="predicted"/>
<comment type="caution">
    <text evidence="3">The sequence shown here is derived from an EMBL/GenBank/DDBJ whole genome shotgun (WGS) entry which is preliminary data.</text>
</comment>
<feature type="region of interest" description="Disordered" evidence="1">
    <location>
        <begin position="101"/>
        <end position="193"/>
    </location>
</feature>
<name>A0AAN7XM23_ELEMC</name>
<dbReference type="InterPro" id="IPR022141">
    <property type="entry name" value="ATP_Ca_trans_C"/>
</dbReference>
<organism evidence="3 4">
    <name type="scientific">Eleginops maclovinus</name>
    <name type="common">Patagonian blennie</name>
    <name type="synonym">Eleginus maclovinus</name>
    <dbReference type="NCBI Taxonomy" id="56733"/>
    <lineage>
        <taxon>Eukaryota</taxon>
        <taxon>Metazoa</taxon>
        <taxon>Chordata</taxon>
        <taxon>Craniata</taxon>
        <taxon>Vertebrata</taxon>
        <taxon>Euteleostomi</taxon>
        <taxon>Actinopterygii</taxon>
        <taxon>Neopterygii</taxon>
        <taxon>Teleostei</taxon>
        <taxon>Neoteleostei</taxon>
        <taxon>Acanthomorphata</taxon>
        <taxon>Eupercaria</taxon>
        <taxon>Perciformes</taxon>
        <taxon>Notothenioidei</taxon>
        <taxon>Eleginopidae</taxon>
        <taxon>Eleginops</taxon>
    </lineage>
</organism>
<evidence type="ECO:0000313" key="4">
    <source>
        <dbReference type="Proteomes" id="UP001346869"/>
    </source>
</evidence>
<evidence type="ECO:0000259" key="2">
    <source>
        <dbReference type="Pfam" id="PF12424"/>
    </source>
</evidence>
<feature type="domain" description="Plasma membrane calcium transporting P-type ATPase C-terminal" evidence="2">
    <location>
        <begin position="38"/>
        <end position="70"/>
    </location>
</feature>
<evidence type="ECO:0000256" key="1">
    <source>
        <dbReference type="SAM" id="MobiDB-lite"/>
    </source>
</evidence>
<reference evidence="3 4" key="1">
    <citation type="journal article" date="2023" name="Genes (Basel)">
        <title>Chromosome-Level Genome Assembly and Circadian Gene Repertoire of the Patagonia Blennie Eleginops maclovinus-The Closest Ancestral Proxy of Antarctic Cryonotothenioids.</title>
        <authorList>
            <person name="Cheng C.C."/>
            <person name="Rivera-Colon A.G."/>
            <person name="Minhas B.F."/>
            <person name="Wilson L."/>
            <person name="Rayamajhi N."/>
            <person name="Vargas-Chacoff L."/>
            <person name="Catchen J.M."/>
        </authorList>
    </citation>
    <scope>NUCLEOTIDE SEQUENCE [LARGE SCALE GENOMIC DNA]</scope>
    <source>
        <strain evidence="3">JMC-PN-2008</strain>
    </source>
</reference>
<feature type="compositionally biased region" description="Pro residues" evidence="1">
    <location>
        <begin position="105"/>
        <end position="114"/>
    </location>
</feature>